<dbReference type="CDD" id="cd06261">
    <property type="entry name" value="TM_PBP2"/>
    <property type="match status" value="1"/>
</dbReference>
<comment type="subcellular location">
    <subcellularLocation>
        <location evidence="1 7">Cell membrane</location>
        <topology evidence="1 7">Multi-pass membrane protein</topology>
    </subcellularLocation>
</comment>
<sequence>MAKKNARDSRIWLSIQKEKKEKRKYVLISCASLLTFLLIWELCTDILKLAPSYAMPSPLKVFRSFVAKLYQTAPDGSTLPVHIGVSVYTALLGFLMGAVIGSPLGILMAWFKTLDRIVKPVFDVLRPIPPIAWIPIMLVVLGIGTASKVAVIFMASFVPCVINAYSGIKQTNEVHIWVGKTFGASRSQLLFRVAIPTAMPMIFTGIKVSLGASWMALVAAELLASSSGLGYMIQIARSVGRADIIIVGMLMIGVISMLFSAALEYLERRFVKGVK</sequence>
<dbReference type="InterPro" id="IPR035906">
    <property type="entry name" value="MetI-like_sf"/>
</dbReference>
<evidence type="ECO:0000256" key="2">
    <source>
        <dbReference type="ARBA" id="ARBA00022448"/>
    </source>
</evidence>
<evidence type="ECO:0000313" key="10">
    <source>
        <dbReference type="Proteomes" id="UP000617951"/>
    </source>
</evidence>
<name>A0A926HWQ1_9FIRM</name>
<dbReference type="AlphaFoldDB" id="A0A926HWQ1"/>
<dbReference type="Pfam" id="PF00528">
    <property type="entry name" value="BPD_transp_1"/>
    <property type="match status" value="1"/>
</dbReference>
<keyword evidence="3" id="KW-1003">Cell membrane</keyword>
<feature type="transmembrane region" description="Helical" evidence="7">
    <location>
        <begin position="123"/>
        <end position="143"/>
    </location>
</feature>
<dbReference type="PROSITE" id="PS50928">
    <property type="entry name" value="ABC_TM1"/>
    <property type="match status" value="1"/>
</dbReference>
<feature type="domain" description="ABC transmembrane type-1" evidence="8">
    <location>
        <begin position="83"/>
        <end position="263"/>
    </location>
</feature>
<keyword evidence="10" id="KW-1185">Reference proteome</keyword>
<evidence type="ECO:0000256" key="7">
    <source>
        <dbReference type="RuleBase" id="RU363032"/>
    </source>
</evidence>
<dbReference type="GO" id="GO:0005886">
    <property type="term" value="C:plasma membrane"/>
    <property type="evidence" value="ECO:0007669"/>
    <property type="project" value="UniProtKB-SubCell"/>
</dbReference>
<dbReference type="Gene3D" id="1.10.3720.10">
    <property type="entry name" value="MetI-like"/>
    <property type="match status" value="1"/>
</dbReference>
<accession>A0A926HWQ1</accession>
<feature type="transmembrane region" description="Helical" evidence="7">
    <location>
        <begin position="149"/>
        <end position="168"/>
    </location>
</feature>
<comment type="similarity">
    <text evidence="7">Belongs to the binding-protein-dependent transport system permease family.</text>
</comment>
<evidence type="ECO:0000313" key="9">
    <source>
        <dbReference type="EMBL" id="MBC8539224.1"/>
    </source>
</evidence>
<dbReference type="EMBL" id="JACRSS010000006">
    <property type="protein sequence ID" value="MBC8539224.1"/>
    <property type="molecule type" value="Genomic_DNA"/>
</dbReference>
<evidence type="ECO:0000256" key="1">
    <source>
        <dbReference type="ARBA" id="ARBA00004651"/>
    </source>
</evidence>
<evidence type="ECO:0000259" key="8">
    <source>
        <dbReference type="PROSITE" id="PS50928"/>
    </source>
</evidence>
<evidence type="ECO:0000256" key="6">
    <source>
        <dbReference type="ARBA" id="ARBA00023136"/>
    </source>
</evidence>
<dbReference type="RefSeq" id="WP_249280829.1">
    <property type="nucleotide sequence ID" value="NZ_JACRSS010000006.1"/>
</dbReference>
<gene>
    <name evidence="9" type="ORF">H8693_09835</name>
</gene>
<dbReference type="GO" id="GO:0055085">
    <property type="term" value="P:transmembrane transport"/>
    <property type="evidence" value="ECO:0007669"/>
    <property type="project" value="InterPro"/>
</dbReference>
<dbReference type="PANTHER" id="PTHR30151:SF0">
    <property type="entry name" value="ABC TRANSPORTER PERMEASE PROTEIN MJ0413-RELATED"/>
    <property type="match status" value="1"/>
</dbReference>
<dbReference type="SUPFAM" id="SSF161098">
    <property type="entry name" value="MetI-like"/>
    <property type="match status" value="1"/>
</dbReference>
<dbReference type="InterPro" id="IPR000515">
    <property type="entry name" value="MetI-like"/>
</dbReference>
<evidence type="ECO:0000256" key="3">
    <source>
        <dbReference type="ARBA" id="ARBA00022475"/>
    </source>
</evidence>
<feature type="transmembrane region" description="Helical" evidence="7">
    <location>
        <begin position="212"/>
        <end position="232"/>
    </location>
</feature>
<keyword evidence="4 7" id="KW-0812">Transmembrane</keyword>
<comment type="caution">
    <text evidence="9">The sequence shown here is derived from an EMBL/GenBank/DDBJ whole genome shotgun (WGS) entry which is preliminary data.</text>
</comment>
<feature type="transmembrane region" description="Helical" evidence="7">
    <location>
        <begin position="244"/>
        <end position="263"/>
    </location>
</feature>
<feature type="transmembrane region" description="Helical" evidence="7">
    <location>
        <begin position="189"/>
        <end position="206"/>
    </location>
</feature>
<keyword evidence="2 7" id="KW-0813">Transport</keyword>
<keyword evidence="6 7" id="KW-0472">Membrane</keyword>
<dbReference type="Proteomes" id="UP000617951">
    <property type="component" value="Unassembled WGS sequence"/>
</dbReference>
<evidence type="ECO:0000256" key="4">
    <source>
        <dbReference type="ARBA" id="ARBA00022692"/>
    </source>
</evidence>
<evidence type="ECO:0000256" key="5">
    <source>
        <dbReference type="ARBA" id="ARBA00022989"/>
    </source>
</evidence>
<feature type="transmembrane region" description="Helical" evidence="7">
    <location>
        <begin position="87"/>
        <end position="111"/>
    </location>
</feature>
<dbReference type="PANTHER" id="PTHR30151">
    <property type="entry name" value="ALKANE SULFONATE ABC TRANSPORTER-RELATED, MEMBRANE SUBUNIT"/>
    <property type="match status" value="1"/>
</dbReference>
<keyword evidence="5 7" id="KW-1133">Transmembrane helix</keyword>
<protein>
    <submittedName>
        <fullName evidence="9">ABC transporter permease</fullName>
    </submittedName>
</protein>
<proteinExistence type="inferred from homology"/>
<feature type="transmembrane region" description="Helical" evidence="7">
    <location>
        <begin position="25"/>
        <end position="47"/>
    </location>
</feature>
<organism evidence="9 10">
    <name type="scientific">Guopingia tenuis</name>
    <dbReference type="NCBI Taxonomy" id="2763656"/>
    <lineage>
        <taxon>Bacteria</taxon>
        <taxon>Bacillati</taxon>
        <taxon>Bacillota</taxon>
        <taxon>Clostridia</taxon>
        <taxon>Christensenellales</taxon>
        <taxon>Christensenellaceae</taxon>
        <taxon>Guopingia</taxon>
    </lineage>
</organism>
<reference evidence="9" key="1">
    <citation type="submission" date="2020-08" db="EMBL/GenBank/DDBJ databases">
        <title>Genome public.</title>
        <authorList>
            <person name="Liu C."/>
            <person name="Sun Q."/>
        </authorList>
    </citation>
    <scope>NUCLEOTIDE SEQUENCE</scope>
    <source>
        <strain evidence="9">NSJ-63</strain>
    </source>
</reference>